<keyword evidence="1" id="KW-0479">Metal-binding</keyword>
<dbReference type="Pfam" id="PF03352">
    <property type="entry name" value="Adenine_glyco"/>
    <property type="match status" value="1"/>
</dbReference>
<dbReference type="OrthoDB" id="3941538at2759"/>
<dbReference type="PANTHER" id="PTHR31116:SF29">
    <property type="entry name" value="DNA GLYCOSYLASE SUPERFAMILY PROTEIN"/>
    <property type="match status" value="1"/>
</dbReference>
<feature type="compositionally biased region" description="Pro residues" evidence="2">
    <location>
        <begin position="94"/>
        <end position="104"/>
    </location>
</feature>
<feature type="binding site" evidence="1">
    <location>
        <position position="315"/>
    </location>
    <ligand>
        <name>Zn(2+)</name>
        <dbReference type="ChEBI" id="CHEBI:29105"/>
    </ligand>
</feature>
<accession>A0A2U1PTH2</accession>
<name>A0A2U1PTH2_ARTAN</name>
<dbReference type="Proteomes" id="UP000245207">
    <property type="component" value="Unassembled WGS sequence"/>
</dbReference>
<dbReference type="AlphaFoldDB" id="A0A2U1PTH2"/>
<dbReference type="EMBL" id="PKPP01000754">
    <property type="protein sequence ID" value="PWA89060.1"/>
    <property type="molecule type" value="Genomic_DNA"/>
</dbReference>
<feature type="binding site" evidence="1">
    <location>
        <position position="153"/>
    </location>
    <ligand>
        <name>Zn(2+)</name>
        <dbReference type="ChEBI" id="CHEBI:29105"/>
    </ligand>
</feature>
<dbReference type="GO" id="GO:0046872">
    <property type="term" value="F:metal ion binding"/>
    <property type="evidence" value="ECO:0007669"/>
    <property type="project" value="UniProtKB-KW"/>
</dbReference>
<proteinExistence type="predicted"/>
<gene>
    <name evidence="3" type="ORF">CTI12_AA114410</name>
</gene>
<feature type="region of interest" description="Disordered" evidence="2">
    <location>
        <begin position="89"/>
        <end position="109"/>
    </location>
</feature>
<evidence type="ECO:0000313" key="3">
    <source>
        <dbReference type="EMBL" id="PWA89060.1"/>
    </source>
</evidence>
<organism evidence="3 4">
    <name type="scientific">Artemisia annua</name>
    <name type="common">Sweet wormwood</name>
    <dbReference type="NCBI Taxonomy" id="35608"/>
    <lineage>
        <taxon>Eukaryota</taxon>
        <taxon>Viridiplantae</taxon>
        <taxon>Streptophyta</taxon>
        <taxon>Embryophyta</taxon>
        <taxon>Tracheophyta</taxon>
        <taxon>Spermatophyta</taxon>
        <taxon>Magnoliopsida</taxon>
        <taxon>eudicotyledons</taxon>
        <taxon>Gunneridae</taxon>
        <taxon>Pentapetalae</taxon>
        <taxon>asterids</taxon>
        <taxon>campanulids</taxon>
        <taxon>Asterales</taxon>
        <taxon>Asteraceae</taxon>
        <taxon>Asteroideae</taxon>
        <taxon>Anthemideae</taxon>
        <taxon>Artemisiinae</taxon>
        <taxon>Artemisia</taxon>
    </lineage>
</organism>
<protein>
    <submittedName>
        <fullName evidence="3">DNA glycosylase superfamily protein</fullName>
    </submittedName>
</protein>
<comment type="caution">
    <text evidence="3">The sequence shown here is derived from an EMBL/GenBank/DDBJ whole genome shotgun (WGS) entry which is preliminary data.</text>
</comment>
<dbReference type="InterPro" id="IPR005019">
    <property type="entry name" value="Adenine_glyco"/>
</dbReference>
<dbReference type="PANTHER" id="PTHR31116">
    <property type="entry name" value="OS04G0501200 PROTEIN"/>
    <property type="match status" value="1"/>
</dbReference>
<evidence type="ECO:0000313" key="4">
    <source>
        <dbReference type="Proteomes" id="UP000245207"/>
    </source>
</evidence>
<reference evidence="3 4" key="1">
    <citation type="journal article" date="2018" name="Mol. Plant">
        <title>The genome of Artemisia annua provides insight into the evolution of Asteraceae family and artemisinin biosynthesis.</title>
        <authorList>
            <person name="Shen Q."/>
            <person name="Zhang L."/>
            <person name="Liao Z."/>
            <person name="Wang S."/>
            <person name="Yan T."/>
            <person name="Shi P."/>
            <person name="Liu M."/>
            <person name="Fu X."/>
            <person name="Pan Q."/>
            <person name="Wang Y."/>
            <person name="Lv Z."/>
            <person name="Lu X."/>
            <person name="Zhang F."/>
            <person name="Jiang W."/>
            <person name="Ma Y."/>
            <person name="Chen M."/>
            <person name="Hao X."/>
            <person name="Li L."/>
            <person name="Tang Y."/>
            <person name="Lv G."/>
            <person name="Zhou Y."/>
            <person name="Sun X."/>
            <person name="Brodelius P.E."/>
            <person name="Rose J.K.C."/>
            <person name="Tang K."/>
        </authorList>
    </citation>
    <scope>NUCLEOTIDE SEQUENCE [LARGE SCALE GENOMIC DNA]</scope>
    <source>
        <strain evidence="4">cv. Huhao1</strain>
        <tissue evidence="3">Leaf</tissue>
    </source>
</reference>
<feature type="binding site" evidence="1">
    <location>
        <position position="138"/>
    </location>
    <ligand>
        <name>Zn(2+)</name>
        <dbReference type="ChEBI" id="CHEBI:29105"/>
    </ligand>
</feature>
<sequence length="332" mass="37287">MSKENMRRLNIVEKKNNGSPNSMRNKEKHSSTQSLLSKHLKKVYPVGIHKTSSLLSISSLSLTLSNNSSSGSFTDSSSTLEQTISSALQLIAPTPTPTPTPSPTPTKREVPLAKTSVQGPVLQPSLDPSHCEDGLRRCNWITKSSDKLYVQFHDECWGVPVYDDNQLFEMLSLCGMLIDYNWTEILKRKNLFREAFAGFEPNIVAKMGENEIMEIASNKEIMLAESRVRSIVENAKCILKIAKAHGSFSGYMWGSVNYKPTINRCKHSRNVPLRTPKAETISKDLLKHGFRLVGPVIVYSFMQAAGMSIDHLVDCFRFNECVNLAERPWRHV</sequence>
<dbReference type="STRING" id="35608.A0A2U1PTH2"/>
<dbReference type="Gene3D" id="1.10.340.30">
    <property type="entry name" value="Hypothetical protein, domain 2"/>
    <property type="match status" value="1"/>
</dbReference>
<dbReference type="SUPFAM" id="SSF48150">
    <property type="entry name" value="DNA-glycosylase"/>
    <property type="match status" value="1"/>
</dbReference>
<evidence type="ECO:0000256" key="2">
    <source>
        <dbReference type="SAM" id="MobiDB-lite"/>
    </source>
</evidence>
<dbReference type="GO" id="GO:0008725">
    <property type="term" value="F:DNA-3-methyladenine glycosylase activity"/>
    <property type="evidence" value="ECO:0007669"/>
    <property type="project" value="InterPro"/>
</dbReference>
<feature type="binding site" evidence="1">
    <location>
        <position position="311"/>
    </location>
    <ligand>
        <name>Zn(2+)</name>
        <dbReference type="ChEBI" id="CHEBI:29105"/>
    </ligand>
</feature>
<keyword evidence="1" id="KW-0862">Zinc</keyword>
<evidence type="ECO:0000256" key="1">
    <source>
        <dbReference type="PIRSR" id="PIRSR605019-1"/>
    </source>
</evidence>
<dbReference type="InterPro" id="IPR011257">
    <property type="entry name" value="DNA_glycosylase"/>
</dbReference>
<feature type="compositionally biased region" description="Basic and acidic residues" evidence="2">
    <location>
        <begin position="1"/>
        <end position="16"/>
    </location>
</feature>
<feature type="region of interest" description="Disordered" evidence="2">
    <location>
        <begin position="1"/>
        <end position="36"/>
    </location>
</feature>
<dbReference type="GO" id="GO:0006284">
    <property type="term" value="P:base-excision repair"/>
    <property type="evidence" value="ECO:0007669"/>
    <property type="project" value="InterPro"/>
</dbReference>
<keyword evidence="4" id="KW-1185">Reference proteome</keyword>